<comment type="caution">
    <text evidence="3">The sequence shown here is derived from an EMBL/GenBank/DDBJ whole genome shotgun (WGS) entry which is preliminary data.</text>
</comment>
<dbReference type="Proteomes" id="UP000193642">
    <property type="component" value="Unassembled WGS sequence"/>
</dbReference>
<feature type="compositionally biased region" description="Polar residues" evidence="1">
    <location>
        <begin position="374"/>
        <end position="395"/>
    </location>
</feature>
<dbReference type="Gene3D" id="3.80.10.10">
    <property type="entry name" value="Ribonuclease Inhibitor"/>
    <property type="match status" value="1"/>
</dbReference>
<dbReference type="InterPro" id="IPR046959">
    <property type="entry name" value="PRK1-6/SRF4-like"/>
</dbReference>
<keyword evidence="4" id="KW-1185">Reference proteome</keyword>
<accession>A0A1Y2CUH9</accession>
<evidence type="ECO:0000313" key="3">
    <source>
        <dbReference type="EMBL" id="ORY50546.1"/>
    </source>
</evidence>
<dbReference type="EMBL" id="MCGO01000007">
    <property type="protein sequence ID" value="ORY50546.1"/>
    <property type="molecule type" value="Genomic_DNA"/>
</dbReference>
<feature type="compositionally biased region" description="Low complexity" evidence="1">
    <location>
        <begin position="360"/>
        <end position="373"/>
    </location>
</feature>
<gene>
    <name evidence="3" type="ORF">BCR33DRAFT_762840</name>
</gene>
<reference evidence="3 4" key="1">
    <citation type="submission" date="2016-07" db="EMBL/GenBank/DDBJ databases">
        <title>Pervasive Adenine N6-methylation of Active Genes in Fungi.</title>
        <authorList>
            <consortium name="DOE Joint Genome Institute"/>
            <person name="Mondo S.J."/>
            <person name="Dannebaum R.O."/>
            <person name="Kuo R.C."/>
            <person name="Labutti K."/>
            <person name="Haridas S."/>
            <person name="Kuo A."/>
            <person name="Salamov A."/>
            <person name="Ahrendt S.R."/>
            <person name="Lipzen A."/>
            <person name="Sullivan W."/>
            <person name="Andreopoulos W.B."/>
            <person name="Clum A."/>
            <person name="Lindquist E."/>
            <person name="Daum C."/>
            <person name="Ramamoorthy G.K."/>
            <person name="Gryganskyi A."/>
            <person name="Culley D."/>
            <person name="Magnuson J.K."/>
            <person name="James T.Y."/>
            <person name="O'Malley M.A."/>
            <person name="Stajich J.E."/>
            <person name="Spatafora J.W."/>
            <person name="Visel A."/>
            <person name="Grigoriev I.V."/>
        </authorList>
    </citation>
    <scope>NUCLEOTIDE SEQUENCE [LARGE SCALE GENOMIC DNA]</scope>
    <source>
        <strain evidence="3 4">JEL800</strain>
    </source>
</reference>
<evidence type="ECO:0008006" key="5">
    <source>
        <dbReference type="Google" id="ProtNLM"/>
    </source>
</evidence>
<evidence type="ECO:0000256" key="2">
    <source>
        <dbReference type="SAM" id="SignalP"/>
    </source>
</evidence>
<evidence type="ECO:0000256" key="1">
    <source>
        <dbReference type="SAM" id="MobiDB-lite"/>
    </source>
</evidence>
<dbReference type="AlphaFoldDB" id="A0A1Y2CUH9"/>
<sequence length="969" mass="101122">MKTTIVSVVALSWLQFAVAAPAKSGGYDCTDLHNKWPAVFRDPSNCCDYSDIDCNGATHSTPALSTDDCYITCGSPMPYITQIRLLNSKLPTNEIPDLSVFNALTYVYIYNNSFNGSLPTSLPFNIQVFTSESTNLTGTLPSTFPQTLTVFKVNDNKIGGTIPSSFTSSNLATFQVANNKLTGVIPSKPSSLNTTSDPFAGLRLEGNCFSNIASVNSLNHLNFANNCPVTASTVMTTYSSTLLVSTVSTRVSSAPTTDVNSTVQTSTYFSSSVETTPFNSTSALIASTAATTASTKISTAAAASTAFTSTTFPTTTMTPLVTTKESILNTSTIGSTTPSPMASSTASTNNISTVAPVMTSSSAPASSSNPPISTKATTSSAAQPPQSTTQASSPLSADDIANQIAAGPIPSYSPLIPLDSNSAQAVVDSYSTLLGNSNYRLEPVSFTKSLGYMQGTLQPGLTFSFAGYPLAGSSQTGQDQNGAAYILSFNQYSLSASIRAIPPLNFNVAISKSARKRAAGIAPFVINGAAPLVPIFPRIIPNRPLVNKTHSPLTDQDFVDIAKSIIVPDCARSCESQIPNFAGFRESATIQTLNSTCQLVTHSTFASYLQRFIQPTPDVLAKSRTLEFNFNNTANQQIINFQFSVTDITNTTTYAGLPYPEFNDVLVPRDLIDSAPLMYDGCEPVIAHMKYDICEGSVIGSNVCNGTFTPHLKFPEYDLTQIPGSGYDSQSCKAKPVDNGGGQTPVTTPALILGGEGDKGQGQGQNPVKTQSLAIVNDEPNYPAQIATVDSGNGNTSGDVVGPRRTVGWLTENSGKGTSPQTTAAVADQGNTGNSPVTIPSNPGTGNPAIATAALQVDNGGSSAIQTLIVPQDSGTPQNQGTAGVIVSPVNSPGILPQATAVVVVPDTPFVPQATSTRNSTQSASLTSTQVTSVVTNTGEGNALGSTKSSASKLKYMLGLFGLSILSFY</sequence>
<feature type="region of interest" description="Disordered" evidence="1">
    <location>
        <begin position="358"/>
        <end position="395"/>
    </location>
</feature>
<evidence type="ECO:0000313" key="4">
    <source>
        <dbReference type="Proteomes" id="UP000193642"/>
    </source>
</evidence>
<name>A0A1Y2CUH9_9FUNG</name>
<proteinExistence type="predicted"/>
<dbReference type="SUPFAM" id="SSF52058">
    <property type="entry name" value="L domain-like"/>
    <property type="match status" value="1"/>
</dbReference>
<feature type="signal peptide" evidence="2">
    <location>
        <begin position="1"/>
        <end position="19"/>
    </location>
</feature>
<dbReference type="PANTHER" id="PTHR48007:SF4">
    <property type="entry name" value="LEUCINE-RICH REPEAT RECEPTOR-LIKE PROTEIN KINASE PXC1"/>
    <property type="match status" value="1"/>
</dbReference>
<feature type="region of interest" description="Disordered" evidence="1">
    <location>
        <begin position="811"/>
        <end position="834"/>
    </location>
</feature>
<organism evidence="3 4">
    <name type="scientific">Rhizoclosmatium globosum</name>
    <dbReference type="NCBI Taxonomy" id="329046"/>
    <lineage>
        <taxon>Eukaryota</taxon>
        <taxon>Fungi</taxon>
        <taxon>Fungi incertae sedis</taxon>
        <taxon>Chytridiomycota</taxon>
        <taxon>Chytridiomycota incertae sedis</taxon>
        <taxon>Chytridiomycetes</taxon>
        <taxon>Chytridiales</taxon>
        <taxon>Chytriomycetaceae</taxon>
        <taxon>Rhizoclosmatium</taxon>
    </lineage>
</organism>
<dbReference type="InterPro" id="IPR032675">
    <property type="entry name" value="LRR_dom_sf"/>
</dbReference>
<keyword evidence="2" id="KW-0732">Signal</keyword>
<dbReference type="PANTHER" id="PTHR48007">
    <property type="entry name" value="LEUCINE-RICH REPEAT RECEPTOR-LIKE PROTEIN KINASE PXC1"/>
    <property type="match status" value="1"/>
</dbReference>
<protein>
    <recommendedName>
        <fullName evidence="5">L domain-like protein</fullName>
    </recommendedName>
</protein>
<feature type="chain" id="PRO_5012146778" description="L domain-like protein" evidence="2">
    <location>
        <begin position="20"/>
        <end position="969"/>
    </location>
</feature>
<dbReference type="OrthoDB" id="10520929at2759"/>